<dbReference type="EC" id="3.2.1.14" evidence="2"/>
<evidence type="ECO:0000256" key="3">
    <source>
        <dbReference type="ARBA" id="ARBA00022801"/>
    </source>
</evidence>
<dbReference type="InterPro" id="IPR045321">
    <property type="entry name" value="Cts1-like"/>
</dbReference>
<dbReference type="Proteomes" id="UP000193498">
    <property type="component" value="Unassembled WGS sequence"/>
</dbReference>
<dbReference type="AlphaFoldDB" id="A0A1Y1Y3U2"/>
<dbReference type="OrthoDB" id="6020543at2759"/>
<evidence type="ECO:0000256" key="5">
    <source>
        <dbReference type="ARBA" id="ARBA00023277"/>
    </source>
</evidence>
<keyword evidence="6 8" id="KW-0326">Glycosidase</keyword>
<evidence type="ECO:0000256" key="6">
    <source>
        <dbReference type="ARBA" id="ARBA00023295"/>
    </source>
</evidence>
<dbReference type="Gene3D" id="3.20.20.80">
    <property type="entry name" value="Glycosidases"/>
    <property type="match status" value="1"/>
</dbReference>
<feature type="region of interest" description="Disordered" evidence="10">
    <location>
        <begin position="310"/>
        <end position="378"/>
    </location>
</feature>
<comment type="similarity">
    <text evidence="9">Belongs to the glycosyl hydrolase 18 family.</text>
</comment>
<evidence type="ECO:0000256" key="9">
    <source>
        <dbReference type="RuleBase" id="RU004453"/>
    </source>
</evidence>
<keyword evidence="4" id="KW-0146">Chitin degradation</keyword>
<gene>
    <name evidence="12" type="ORF">K493DRAFT_330335</name>
</gene>
<evidence type="ECO:0000256" key="2">
    <source>
        <dbReference type="ARBA" id="ARBA00012729"/>
    </source>
</evidence>
<keyword evidence="13" id="KW-1185">Reference proteome</keyword>
<feature type="domain" description="GH18" evidence="11">
    <location>
        <begin position="11"/>
        <end position="312"/>
    </location>
</feature>
<dbReference type="SUPFAM" id="SSF51445">
    <property type="entry name" value="(Trans)glycosidases"/>
    <property type="match status" value="1"/>
</dbReference>
<sequence length="568" mass="61270">MVSAFDEKCDTNFVTYWGQNSFGIANADRGKWERSLGSYCNDDSLDVINLSFMNIFNAGTPSPPVINLSFHCESNPFPGTSLFSCPDIGKDIEYCQSKGKKIIISLGGATGSYGFNNDADAIGFAQTVWDRFLGGSSNERPFGEAKLDGIDLDIEGGSGNGYSAFIKALRELYDKDASKKYYITGAPQCPFPDIFLGPALNDAWFDMVFVQFYNNYCSVSNPGQFNFGDWDTWATTKSINKDVKIYLGVPGAQTAASMGYLPASQLEPIIDDIRAKYPSFGGVMAWDASSSDMNVENGASFAQLIKGKLKASPKCGGQPGPSSQKPATSADQSTSPSLSSSSTTEQSSKPSPSTSTTQASEPSPVATAPSQECPVEGAPCSENETGCNGYNYASCLNGQWILRPCSTDQSLYCAKGSSGVYCDWAAGKNVQSCGAPNGLIRRRFVAEEAQVQAKENRNIMIDFVEDAADASEKEFITLLRIRSTTNSPISNAWQVKFAIPENEVVTRISRGQYTQDGSMVTLKSNPSEESDQNMAILIVVRGNIISQPRPILNNNRPGQAQFEDLGSV</sequence>
<organism evidence="12 13">
    <name type="scientific">Basidiobolus meristosporus CBS 931.73</name>
    <dbReference type="NCBI Taxonomy" id="1314790"/>
    <lineage>
        <taxon>Eukaryota</taxon>
        <taxon>Fungi</taxon>
        <taxon>Fungi incertae sedis</taxon>
        <taxon>Zoopagomycota</taxon>
        <taxon>Entomophthoromycotina</taxon>
        <taxon>Basidiobolomycetes</taxon>
        <taxon>Basidiobolales</taxon>
        <taxon>Basidiobolaceae</taxon>
        <taxon>Basidiobolus</taxon>
    </lineage>
</organism>
<dbReference type="GO" id="GO:0005576">
    <property type="term" value="C:extracellular region"/>
    <property type="evidence" value="ECO:0007669"/>
    <property type="project" value="TreeGrafter"/>
</dbReference>
<dbReference type="InParanoid" id="A0A1Y1Y3U2"/>
<reference evidence="12 13" key="1">
    <citation type="submission" date="2016-07" db="EMBL/GenBank/DDBJ databases">
        <title>Pervasive Adenine N6-methylation of Active Genes in Fungi.</title>
        <authorList>
            <consortium name="DOE Joint Genome Institute"/>
            <person name="Mondo S.J."/>
            <person name="Dannebaum R.O."/>
            <person name="Kuo R.C."/>
            <person name="Labutti K."/>
            <person name="Haridas S."/>
            <person name="Kuo A."/>
            <person name="Salamov A."/>
            <person name="Ahrendt S.R."/>
            <person name="Lipzen A."/>
            <person name="Sullivan W."/>
            <person name="Andreopoulos W.B."/>
            <person name="Clum A."/>
            <person name="Lindquist E."/>
            <person name="Daum C."/>
            <person name="Ramamoorthy G.K."/>
            <person name="Gryganskyi A."/>
            <person name="Culley D."/>
            <person name="Magnuson J.K."/>
            <person name="James T.Y."/>
            <person name="O'Malley M.A."/>
            <person name="Stajich J.E."/>
            <person name="Spatafora J.W."/>
            <person name="Visel A."/>
            <person name="Grigoriev I.V."/>
        </authorList>
    </citation>
    <scope>NUCLEOTIDE SEQUENCE [LARGE SCALE GENOMIC DNA]</scope>
    <source>
        <strain evidence="12 13">CBS 931.73</strain>
    </source>
</reference>
<name>A0A1Y1Y3U2_9FUNG</name>
<keyword evidence="5" id="KW-0119">Carbohydrate metabolism</keyword>
<dbReference type="PROSITE" id="PS01095">
    <property type="entry name" value="GH18_1"/>
    <property type="match status" value="1"/>
</dbReference>
<keyword evidence="3 8" id="KW-0378">Hydrolase</keyword>
<dbReference type="CDD" id="cd02877">
    <property type="entry name" value="GH18_hevamine_XipI_class_III"/>
    <property type="match status" value="1"/>
</dbReference>
<dbReference type="InterPro" id="IPR050542">
    <property type="entry name" value="Glycosyl_Hydrlase18_Chitinase"/>
</dbReference>
<evidence type="ECO:0000313" key="13">
    <source>
        <dbReference type="Proteomes" id="UP000193498"/>
    </source>
</evidence>
<evidence type="ECO:0000256" key="4">
    <source>
        <dbReference type="ARBA" id="ARBA00023024"/>
    </source>
</evidence>
<comment type="catalytic activity">
    <reaction evidence="1">
        <text>Random endo-hydrolysis of N-acetyl-beta-D-glucosaminide (1-&gt;4)-beta-linkages in chitin and chitodextrins.</text>
        <dbReference type="EC" id="3.2.1.14"/>
    </reaction>
</comment>
<dbReference type="STRING" id="1314790.A0A1Y1Y3U2"/>
<dbReference type="InterPro" id="IPR001223">
    <property type="entry name" value="Glyco_hydro18_cat"/>
</dbReference>
<proteinExistence type="inferred from homology"/>
<dbReference type="Pfam" id="PF00704">
    <property type="entry name" value="Glyco_hydro_18"/>
    <property type="match status" value="1"/>
</dbReference>
<comment type="caution">
    <text evidence="12">The sequence shown here is derived from an EMBL/GenBank/DDBJ whole genome shotgun (WGS) entry which is preliminary data.</text>
</comment>
<evidence type="ECO:0000256" key="10">
    <source>
        <dbReference type="SAM" id="MobiDB-lite"/>
    </source>
</evidence>
<dbReference type="EMBL" id="MCFE01000264">
    <property type="protein sequence ID" value="ORX92680.1"/>
    <property type="molecule type" value="Genomic_DNA"/>
</dbReference>
<dbReference type="GO" id="GO:0006032">
    <property type="term" value="P:chitin catabolic process"/>
    <property type="evidence" value="ECO:0007669"/>
    <property type="project" value="UniProtKB-KW"/>
</dbReference>
<evidence type="ECO:0000256" key="1">
    <source>
        <dbReference type="ARBA" id="ARBA00000822"/>
    </source>
</evidence>
<evidence type="ECO:0000259" key="11">
    <source>
        <dbReference type="PROSITE" id="PS51910"/>
    </source>
</evidence>
<dbReference type="InterPro" id="IPR017853">
    <property type="entry name" value="GH"/>
</dbReference>
<dbReference type="GO" id="GO:0000272">
    <property type="term" value="P:polysaccharide catabolic process"/>
    <property type="evidence" value="ECO:0007669"/>
    <property type="project" value="UniProtKB-KW"/>
</dbReference>
<dbReference type="GO" id="GO:0008843">
    <property type="term" value="F:endochitinase activity"/>
    <property type="evidence" value="ECO:0007669"/>
    <property type="project" value="UniProtKB-EC"/>
</dbReference>
<evidence type="ECO:0000256" key="8">
    <source>
        <dbReference type="RuleBase" id="RU000489"/>
    </source>
</evidence>
<dbReference type="InterPro" id="IPR001579">
    <property type="entry name" value="Glyco_hydro_18_chit_AS"/>
</dbReference>
<dbReference type="PROSITE" id="PS51910">
    <property type="entry name" value="GH18_2"/>
    <property type="match status" value="1"/>
</dbReference>
<accession>A0A1Y1Y3U2</accession>
<keyword evidence="7" id="KW-0624">Polysaccharide degradation</keyword>
<feature type="compositionally biased region" description="Low complexity" evidence="10">
    <location>
        <begin position="328"/>
        <end position="364"/>
    </location>
</feature>
<evidence type="ECO:0000256" key="7">
    <source>
        <dbReference type="ARBA" id="ARBA00023326"/>
    </source>
</evidence>
<dbReference type="PANTHER" id="PTHR45708:SF49">
    <property type="entry name" value="ENDOCHITINASE"/>
    <property type="match status" value="1"/>
</dbReference>
<protein>
    <recommendedName>
        <fullName evidence="2">chitinase</fullName>
        <ecNumber evidence="2">3.2.1.14</ecNumber>
    </recommendedName>
</protein>
<evidence type="ECO:0000313" key="12">
    <source>
        <dbReference type="EMBL" id="ORX92680.1"/>
    </source>
</evidence>
<dbReference type="PANTHER" id="PTHR45708">
    <property type="entry name" value="ENDOCHITINASE"/>
    <property type="match status" value="1"/>
</dbReference>